<evidence type="ECO:0000256" key="4">
    <source>
        <dbReference type="ARBA" id="ARBA00022723"/>
    </source>
</evidence>
<name>A0A3N1ZSH8_9ACTN</name>
<proteinExistence type="predicted"/>
<keyword evidence="4" id="KW-0479">Metal-binding</keyword>
<evidence type="ECO:0000256" key="5">
    <source>
        <dbReference type="ARBA" id="ARBA00022989"/>
    </source>
</evidence>
<sequence>MSQSPSTRAAGHPAGLSNAAAKVVMALTGIIFGLFVLVHMIGNLKLYMGPADFNGYAHWLRAAFHPVLPHEGLLWILRIVLLACLAAHLYCGWLVRSRGRIARGSVRRKGMPASTWMARSMPLTGVILLGFLVFHLLDLTIGTAPVASDAFQGPTVDASFAYTNVVASFSRWPVALVYGLTMLALCAHLAHGLVSVVLDLGATPGPKAVRTVSAVALAIGLLVALGNLTIPVAVLTGVVK</sequence>
<comment type="caution">
    <text evidence="9">The sequence shown here is derived from an EMBL/GenBank/DDBJ whole genome shotgun (WGS) entry which is preliminary data.</text>
</comment>
<dbReference type="SUPFAM" id="SSF81343">
    <property type="entry name" value="Fumarate reductase respiratory complex transmembrane subunits"/>
    <property type="match status" value="1"/>
</dbReference>
<keyword evidence="7 8" id="KW-0472">Membrane</keyword>
<dbReference type="GO" id="GO:0016020">
    <property type="term" value="C:membrane"/>
    <property type="evidence" value="ECO:0007669"/>
    <property type="project" value="UniProtKB-SubCell"/>
</dbReference>
<dbReference type="InterPro" id="IPR011138">
    <property type="entry name" value="Cytochrome_b-558"/>
</dbReference>
<evidence type="ECO:0000313" key="9">
    <source>
        <dbReference type="EMBL" id="ROR53678.1"/>
    </source>
</evidence>
<evidence type="ECO:0000256" key="1">
    <source>
        <dbReference type="ARBA" id="ARBA00004370"/>
    </source>
</evidence>
<dbReference type="Proteomes" id="UP000275749">
    <property type="component" value="Unassembled WGS sequence"/>
</dbReference>
<dbReference type="EMBL" id="RKHG01000001">
    <property type="protein sequence ID" value="ROR53678.1"/>
    <property type="molecule type" value="Genomic_DNA"/>
</dbReference>
<evidence type="ECO:0000256" key="3">
    <source>
        <dbReference type="ARBA" id="ARBA00022692"/>
    </source>
</evidence>
<keyword evidence="2" id="KW-0349">Heme</keyword>
<feature type="transmembrane region" description="Helical" evidence="8">
    <location>
        <begin position="20"/>
        <end position="41"/>
    </location>
</feature>
<dbReference type="InterPro" id="IPR000701">
    <property type="entry name" value="SuccDH_FuR_B_TM-su"/>
</dbReference>
<dbReference type="InterPro" id="IPR034804">
    <property type="entry name" value="SQR/QFR_C/D"/>
</dbReference>
<accession>A0A3N1ZSH8</accession>
<dbReference type="Pfam" id="PF01127">
    <property type="entry name" value="Sdh_cyt"/>
    <property type="match status" value="1"/>
</dbReference>
<dbReference type="GO" id="GO:0046872">
    <property type="term" value="F:metal ion binding"/>
    <property type="evidence" value="ECO:0007669"/>
    <property type="project" value="UniProtKB-KW"/>
</dbReference>
<gene>
    <name evidence="9" type="ORF">EDD41_0845</name>
</gene>
<evidence type="ECO:0000256" key="8">
    <source>
        <dbReference type="SAM" id="Phobius"/>
    </source>
</evidence>
<evidence type="ECO:0000256" key="7">
    <source>
        <dbReference type="ARBA" id="ARBA00023136"/>
    </source>
</evidence>
<evidence type="ECO:0000256" key="2">
    <source>
        <dbReference type="ARBA" id="ARBA00022617"/>
    </source>
</evidence>
<dbReference type="RefSeq" id="WP_211336583.1">
    <property type="nucleotide sequence ID" value="NZ_RKHG01000001.1"/>
</dbReference>
<protein>
    <submittedName>
        <fullName evidence="9">Succinate dehydrogenase / fumarate reductase cytochrome b subunit</fullName>
    </submittedName>
</protein>
<comment type="subcellular location">
    <subcellularLocation>
        <location evidence="1">Membrane</location>
    </subcellularLocation>
</comment>
<keyword evidence="5 8" id="KW-1133">Transmembrane helix</keyword>
<feature type="transmembrane region" description="Helical" evidence="8">
    <location>
        <begin position="116"/>
        <end position="137"/>
    </location>
</feature>
<evidence type="ECO:0000313" key="10">
    <source>
        <dbReference type="Proteomes" id="UP000275749"/>
    </source>
</evidence>
<dbReference type="AlphaFoldDB" id="A0A3N1ZSH8"/>
<dbReference type="NCBIfam" id="TIGR02046">
    <property type="entry name" value="sdhC_b558_fam"/>
    <property type="match status" value="1"/>
</dbReference>
<feature type="transmembrane region" description="Helical" evidence="8">
    <location>
        <begin position="75"/>
        <end position="95"/>
    </location>
</feature>
<keyword evidence="3 8" id="KW-0812">Transmembrane</keyword>
<dbReference type="Gene3D" id="1.20.1300.10">
    <property type="entry name" value="Fumarate reductase/succinate dehydrogenase, transmembrane subunit"/>
    <property type="match status" value="1"/>
</dbReference>
<feature type="transmembrane region" description="Helical" evidence="8">
    <location>
        <begin position="214"/>
        <end position="239"/>
    </location>
</feature>
<evidence type="ECO:0000256" key="6">
    <source>
        <dbReference type="ARBA" id="ARBA00023004"/>
    </source>
</evidence>
<keyword evidence="6" id="KW-0408">Iron</keyword>
<dbReference type="CDD" id="cd03498">
    <property type="entry name" value="SQR_TypeB_2_TM"/>
    <property type="match status" value="1"/>
</dbReference>
<feature type="transmembrane region" description="Helical" evidence="8">
    <location>
        <begin position="175"/>
        <end position="202"/>
    </location>
</feature>
<organism evidence="9 10">
    <name type="scientific">Luteococcus japonicus</name>
    <dbReference type="NCBI Taxonomy" id="33984"/>
    <lineage>
        <taxon>Bacteria</taxon>
        <taxon>Bacillati</taxon>
        <taxon>Actinomycetota</taxon>
        <taxon>Actinomycetes</taxon>
        <taxon>Propionibacteriales</taxon>
        <taxon>Propionibacteriaceae</taxon>
        <taxon>Luteococcus</taxon>
    </lineage>
</organism>
<reference evidence="9 10" key="1">
    <citation type="submission" date="2018-11" db="EMBL/GenBank/DDBJ databases">
        <title>Sequencing the genomes of 1000 actinobacteria strains.</title>
        <authorList>
            <person name="Klenk H.-P."/>
        </authorList>
    </citation>
    <scope>NUCLEOTIDE SEQUENCE [LARGE SCALE GENOMIC DNA]</scope>
    <source>
        <strain evidence="9 10">DSM 10546</strain>
    </source>
</reference>